<dbReference type="GO" id="GO:0003341">
    <property type="term" value="P:cilium movement"/>
    <property type="evidence" value="ECO:0007669"/>
    <property type="project" value="TreeGrafter"/>
</dbReference>
<organism evidence="6 7">
    <name type="scientific">Haematococcus lacustris</name>
    <name type="common">Green alga</name>
    <name type="synonym">Haematococcus pluvialis</name>
    <dbReference type="NCBI Taxonomy" id="44745"/>
    <lineage>
        <taxon>Eukaryota</taxon>
        <taxon>Viridiplantae</taxon>
        <taxon>Chlorophyta</taxon>
        <taxon>core chlorophytes</taxon>
        <taxon>Chlorophyceae</taxon>
        <taxon>CS clade</taxon>
        <taxon>Chlamydomonadales</taxon>
        <taxon>Haematococcaceae</taxon>
        <taxon>Haematococcus</taxon>
    </lineage>
</organism>
<name>A0A699YU81_HAELA</name>
<dbReference type="GO" id="GO:0005737">
    <property type="term" value="C:cytoplasm"/>
    <property type="evidence" value="ECO:0007669"/>
    <property type="project" value="UniProtKB-SubCell"/>
</dbReference>
<dbReference type="GO" id="GO:0005929">
    <property type="term" value="C:cilium"/>
    <property type="evidence" value="ECO:0007669"/>
    <property type="project" value="TreeGrafter"/>
</dbReference>
<evidence type="ECO:0000256" key="2">
    <source>
        <dbReference type="ARBA" id="ARBA00022490"/>
    </source>
</evidence>
<protein>
    <recommendedName>
        <fullName evidence="5">Tetratricopeptide repeat protein 29</fullName>
    </recommendedName>
</protein>
<evidence type="ECO:0000256" key="3">
    <source>
        <dbReference type="ARBA" id="ARBA00022737"/>
    </source>
</evidence>
<keyword evidence="4" id="KW-0802">TPR repeat</keyword>
<proteinExistence type="predicted"/>
<sequence>MQDKKSLSIAMLIDGRPQAFVDFFHLTHFPGGRAEQQEELPQNSLLFLKTQLVKADIARQSHQVEEVYGAYKLLAKYFAQLGRLQTAEFFFKQCLHFSREAAWLPGELEFLDLASSGATSGGDKGAEGVATTTLAHCLQARASLGVGKPGGPEQSGPAVASCSLGILYYAQGAFPRAVSLFERFFEVARGLPDKRMADVARINLGVARAAVNSQ</sequence>
<dbReference type="InterPro" id="IPR011990">
    <property type="entry name" value="TPR-like_helical_dom_sf"/>
</dbReference>
<dbReference type="Proteomes" id="UP000485058">
    <property type="component" value="Unassembled WGS sequence"/>
</dbReference>
<keyword evidence="7" id="KW-1185">Reference proteome</keyword>
<keyword evidence="3" id="KW-0677">Repeat</keyword>
<dbReference type="Gene3D" id="1.25.40.10">
    <property type="entry name" value="Tetratricopeptide repeat domain"/>
    <property type="match status" value="1"/>
</dbReference>
<gene>
    <name evidence="6" type="ORF">HaLaN_09733</name>
</gene>
<dbReference type="PANTHER" id="PTHR46630:SF1">
    <property type="entry name" value="TETRATRICOPEPTIDE REPEAT PROTEIN 29"/>
    <property type="match status" value="1"/>
</dbReference>
<accession>A0A699YU81</accession>
<dbReference type="SUPFAM" id="SSF48452">
    <property type="entry name" value="TPR-like"/>
    <property type="match status" value="1"/>
</dbReference>
<evidence type="ECO:0000313" key="6">
    <source>
        <dbReference type="EMBL" id="GFH13787.1"/>
    </source>
</evidence>
<evidence type="ECO:0000256" key="4">
    <source>
        <dbReference type="ARBA" id="ARBA00022803"/>
    </source>
</evidence>
<evidence type="ECO:0000256" key="5">
    <source>
        <dbReference type="ARBA" id="ARBA00040665"/>
    </source>
</evidence>
<comment type="caution">
    <text evidence="6">The sequence shown here is derived from an EMBL/GenBank/DDBJ whole genome shotgun (WGS) entry which is preliminary data.</text>
</comment>
<dbReference type="InterPro" id="IPR051476">
    <property type="entry name" value="Bac_ResReg_Asp_Phosphatase"/>
</dbReference>
<dbReference type="PANTHER" id="PTHR46630">
    <property type="entry name" value="TETRATRICOPEPTIDE REPEAT PROTEIN 29"/>
    <property type="match status" value="1"/>
</dbReference>
<comment type="subcellular location">
    <subcellularLocation>
        <location evidence="1">Cytoplasm</location>
    </subcellularLocation>
</comment>
<dbReference type="EMBL" id="BLLF01000652">
    <property type="protein sequence ID" value="GFH13787.1"/>
    <property type="molecule type" value="Genomic_DNA"/>
</dbReference>
<evidence type="ECO:0000313" key="7">
    <source>
        <dbReference type="Proteomes" id="UP000485058"/>
    </source>
</evidence>
<reference evidence="6 7" key="1">
    <citation type="submission" date="2020-02" db="EMBL/GenBank/DDBJ databases">
        <title>Draft genome sequence of Haematococcus lacustris strain NIES-144.</title>
        <authorList>
            <person name="Morimoto D."/>
            <person name="Nakagawa S."/>
            <person name="Yoshida T."/>
            <person name="Sawayama S."/>
        </authorList>
    </citation>
    <scope>NUCLEOTIDE SEQUENCE [LARGE SCALE GENOMIC DNA]</scope>
    <source>
        <strain evidence="6 7">NIES-144</strain>
    </source>
</reference>
<dbReference type="AlphaFoldDB" id="A0A699YU81"/>
<keyword evidence="2" id="KW-0963">Cytoplasm</keyword>
<evidence type="ECO:0000256" key="1">
    <source>
        <dbReference type="ARBA" id="ARBA00004496"/>
    </source>
</evidence>